<dbReference type="Proteomes" id="UP001156870">
    <property type="component" value="Unassembled WGS sequence"/>
</dbReference>
<dbReference type="SMART" id="SM00028">
    <property type="entry name" value="TPR"/>
    <property type="match status" value="3"/>
</dbReference>
<reference evidence="4 5" key="1">
    <citation type="journal article" date="2014" name="Int. J. Syst. Evol. Microbiol.">
        <title>Complete genome sequence of Corynebacterium casei LMG S-19264T (=DSM 44701T), isolated from a smear-ripened cheese.</title>
        <authorList>
            <consortium name="US DOE Joint Genome Institute (JGI-PGF)"/>
            <person name="Walter F."/>
            <person name="Albersmeier A."/>
            <person name="Kalinowski J."/>
            <person name="Ruckert C."/>
        </authorList>
    </citation>
    <scope>NUCLEOTIDE SEQUENCE [LARGE SCALE GENOMIC DNA]</scope>
    <source>
        <strain evidence="4 5">NBRC 110095</strain>
    </source>
</reference>
<gene>
    <name evidence="4" type="ORF">GCM10007877_33920</name>
</gene>
<dbReference type="AlphaFoldDB" id="A0AA37TA71"/>
<dbReference type="RefSeq" id="WP_232592596.1">
    <property type="nucleotide sequence ID" value="NZ_BSPD01000085.1"/>
</dbReference>
<accession>A0AA37TA71</accession>
<keyword evidence="3" id="KW-1133">Transmembrane helix</keyword>
<feature type="region of interest" description="Disordered" evidence="2">
    <location>
        <begin position="86"/>
        <end position="110"/>
    </location>
</feature>
<feature type="region of interest" description="Disordered" evidence="2">
    <location>
        <begin position="1"/>
        <end position="53"/>
    </location>
</feature>
<keyword evidence="1" id="KW-0175">Coiled coil</keyword>
<evidence type="ECO:0000256" key="3">
    <source>
        <dbReference type="SAM" id="Phobius"/>
    </source>
</evidence>
<evidence type="ECO:0000313" key="5">
    <source>
        <dbReference type="Proteomes" id="UP001156870"/>
    </source>
</evidence>
<name>A0AA37TA71_9GAMM</name>
<evidence type="ECO:0000313" key="4">
    <source>
        <dbReference type="EMBL" id="GLS27673.1"/>
    </source>
</evidence>
<feature type="compositionally biased region" description="Polar residues" evidence="2">
    <location>
        <begin position="86"/>
        <end position="103"/>
    </location>
</feature>
<sequence>MNSTATEKNPERPDTDTVETKSNTASHEAAYPPPQQTGQSEPPPWAATATMEPAPPWWKNPTAVGGMVALVALMLVVIFLLPSWVSSPGQTTNTPEPASTPKTSAEAAASVAAKGPAESPWSEAQLAKQRREAQDILAKLLDKQRLLEKRQVNQWNQEGFEGAMASAAIGDEHYRQRAFETAKASYRTALSQFDALLAQSDVVLEENLNLGLEALNVHDAEQALKHLSLALAVNPAHNETKAAMVKAQALQEILPLITQSKQLQEQRELDLAMEQLVSAEKLDPTSDLVRDAKSALKQRITDRDFAKAMSSGYSALDQQQLSTAGKHFQRALKLKPQATDAKAALKQTQNQSTQNAINAQLQQARAFEDNEQWQEALTAYRAALNIDGNIVTAKVGEISAKARLTLDKQLQGYIDEPLRLSAPNVHQQASKTLNEAKAIPNKGERISTQITGLTIALIKAQTPITVQLRSDNITNVTLYRVGKLGIFSEHTMELKPGAYTLVGTRKGYRDVRKDITINAGGSPPIITIQCEERIASAG</sequence>
<keyword evidence="3" id="KW-0812">Transmembrane</keyword>
<dbReference type="Gene3D" id="1.25.40.10">
    <property type="entry name" value="Tetratricopeptide repeat domain"/>
    <property type="match status" value="2"/>
</dbReference>
<keyword evidence="3" id="KW-0472">Membrane</keyword>
<dbReference type="InterPro" id="IPR011990">
    <property type="entry name" value="TPR-like_helical_dom_sf"/>
</dbReference>
<proteinExistence type="predicted"/>
<feature type="compositionally biased region" description="Basic and acidic residues" evidence="2">
    <location>
        <begin position="8"/>
        <end position="19"/>
    </location>
</feature>
<keyword evidence="5" id="KW-1185">Reference proteome</keyword>
<protein>
    <submittedName>
        <fullName evidence="4">Uncharacterized protein</fullName>
    </submittedName>
</protein>
<dbReference type="SUPFAM" id="SSF48452">
    <property type="entry name" value="TPR-like"/>
    <property type="match status" value="1"/>
</dbReference>
<feature type="coiled-coil region" evidence="1">
    <location>
        <begin position="123"/>
        <end position="150"/>
    </location>
</feature>
<feature type="compositionally biased region" description="Pro residues" evidence="2">
    <location>
        <begin position="31"/>
        <end position="45"/>
    </location>
</feature>
<comment type="caution">
    <text evidence="4">The sequence shown here is derived from an EMBL/GenBank/DDBJ whole genome shotgun (WGS) entry which is preliminary data.</text>
</comment>
<evidence type="ECO:0000256" key="2">
    <source>
        <dbReference type="SAM" id="MobiDB-lite"/>
    </source>
</evidence>
<dbReference type="EMBL" id="BSPD01000085">
    <property type="protein sequence ID" value="GLS27673.1"/>
    <property type="molecule type" value="Genomic_DNA"/>
</dbReference>
<organism evidence="4 5">
    <name type="scientific">Marinibactrum halimedae</name>
    <dbReference type="NCBI Taxonomy" id="1444977"/>
    <lineage>
        <taxon>Bacteria</taxon>
        <taxon>Pseudomonadati</taxon>
        <taxon>Pseudomonadota</taxon>
        <taxon>Gammaproteobacteria</taxon>
        <taxon>Cellvibrionales</taxon>
        <taxon>Cellvibrionaceae</taxon>
        <taxon>Marinibactrum</taxon>
    </lineage>
</organism>
<dbReference type="InterPro" id="IPR019734">
    <property type="entry name" value="TPR_rpt"/>
</dbReference>
<feature type="transmembrane region" description="Helical" evidence="3">
    <location>
        <begin position="63"/>
        <end position="85"/>
    </location>
</feature>
<evidence type="ECO:0000256" key="1">
    <source>
        <dbReference type="SAM" id="Coils"/>
    </source>
</evidence>